<dbReference type="PANTHER" id="PTHR38248:SF2">
    <property type="entry name" value="FUNK1 11"/>
    <property type="match status" value="1"/>
</dbReference>
<sequence>MATATSAVQLDIHEFNHAFLPSTDDAIPSPCTWDHNLFSSMRRAKSVKGNDISELLVTAINDNELTPGSICSRYTPYFEPTVDKTSLDDSTAIFRTAHVPSEGQPRWSDLSVPIEVYTHRHAIDPFDYTDSQDLDANEKSRNRILERISTVADLLFAAQHRVFLFMILIIGRRFRFLRLDRAGIITTPSVDYYEDPHVLCDILWRVSQLDDMALGFDPTATRILPGDVDFSRMDFLAISNPSDLDDTERVQVRDGRTTRHYLIGKPSFRSGEFLGRGTCGYVAYDCERHNFVWLKDAWRASYMLAKTEGDVLGRINSAGVSNVPTLVCDGDVGGQSTITADWWERKRCDPSTSLRPPPSSSSRSSSTTLASSSSPGSKKRKRVAHMETAIPMPPYSPNATLHSNCPLRQHVHYRIVVEEVCMPLKHFEHGRQLVSVVLDCLLGKYGGNIMILPKIKRDKNGNNPMVVWTGVLSDWELSRPVDAQDAASKQTQTDRMGTYQFMSANLLNHITKPVKVSDELESFFHLLVYYAVRYLSSNCTNVSSWIDSYFYNYSGPERMHTCGMKSLAVEETGLLEIDSPVEGPLLFDSPMDGALSTILKTLRAHYKVMNHDAVTAAPNSCLCPETLPESPLLAPAFIMLDFDDDVDADLDPEEVARWEARLHMPLPDHNTPTPEDRELARKVADHTFMIAHLARVLRDPRWGADDRRNASAPAPAPSPQHPDGSGKPGARPPSEAARTPSIKRQRTSGPERNVSLPARLRASTRRVRTNARTHPIRARR</sequence>
<feature type="domain" description="Fungal-type protein kinase" evidence="2">
    <location>
        <begin position="138"/>
        <end position="529"/>
    </location>
</feature>
<dbReference type="Pfam" id="PF17667">
    <property type="entry name" value="Pkinase_fungal"/>
    <property type="match status" value="1"/>
</dbReference>
<dbReference type="InterPro" id="IPR040976">
    <property type="entry name" value="Pkinase_fungal"/>
</dbReference>
<name>A0A2G8SFE1_9APHY</name>
<accession>A0A2G8SFE1</accession>
<feature type="compositionally biased region" description="Low complexity" evidence="1">
    <location>
        <begin position="350"/>
        <end position="376"/>
    </location>
</feature>
<dbReference type="PANTHER" id="PTHR38248">
    <property type="entry name" value="FUNK1 6"/>
    <property type="match status" value="1"/>
</dbReference>
<dbReference type="AlphaFoldDB" id="A0A2G8SFE1"/>
<keyword evidence="4" id="KW-1185">Reference proteome</keyword>
<proteinExistence type="predicted"/>
<evidence type="ECO:0000256" key="1">
    <source>
        <dbReference type="SAM" id="MobiDB-lite"/>
    </source>
</evidence>
<dbReference type="OrthoDB" id="2752877at2759"/>
<reference evidence="3 4" key="1">
    <citation type="journal article" date="2015" name="Sci. Rep.">
        <title>Chromosome-level genome map provides insights into diverse defense mechanisms in the medicinal fungus Ganoderma sinense.</title>
        <authorList>
            <person name="Zhu Y."/>
            <person name="Xu J."/>
            <person name="Sun C."/>
            <person name="Zhou S."/>
            <person name="Xu H."/>
            <person name="Nelson D.R."/>
            <person name="Qian J."/>
            <person name="Song J."/>
            <person name="Luo H."/>
            <person name="Xiang L."/>
            <person name="Li Y."/>
            <person name="Xu Z."/>
            <person name="Ji A."/>
            <person name="Wang L."/>
            <person name="Lu S."/>
            <person name="Hayward A."/>
            <person name="Sun W."/>
            <person name="Li X."/>
            <person name="Schwartz D.C."/>
            <person name="Wang Y."/>
            <person name="Chen S."/>
        </authorList>
    </citation>
    <scope>NUCLEOTIDE SEQUENCE [LARGE SCALE GENOMIC DNA]</scope>
    <source>
        <strain evidence="3 4">ZZ0214-1</strain>
    </source>
</reference>
<feature type="region of interest" description="Disordered" evidence="1">
    <location>
        <begin position="701"/>
        <end position="780"/>
    </location>
</feature>
<comment type="caution">
    <text evidence="3">The sequence shown here is derived from an EMBL/GenBank/DDBJ whole genome shotgun (WGS) entry which is preliminary data.</text>
</comment>
<organism evidence="3 4">
    <name type="scientific">Ganoderma sinense ZZ0214-1</name>
    <dbReference type="NCBI Taxonomy" id="1077348"/>
    <lineage>
        <taxon>Eukaryota</taxon>
        <taxon>Fungi</taxon>
        <taxon>Dikarya</taxon>
        <taxon>Basidiomycota</taxon>
        <taxon>Agaricomycotina</taxon>
        <taxon>Agaricomycetes</taxon>
        <taxon>Polyporales</taxon>
        <taxon>Polyporaceae</taxon>
        <taxon>Ganoderma</taxon>
    </lineage>
</organism>
<evidence type="ECO:0000313" key="4">
    <source>
        <dbReference type="Proteomes" id="UP000230002"/>
    </source>
</evidence>
<protein>
    <recommendedName>
        <fullName evidence="2">Fungal-type protein kinase domain-containing protein</fullName>
    </recommendedName>
</protein>
<feature type="compositionally biased region" description="Basic residues" evidence="1">
    <location>
        <begin position="762"/>
        <end position="780"/>
    </location>
</feature>
<feature type="region of interest" description="Disordered" evidence="1">
    <location>
        <begin position="348"/>
        <end position="383"/>
    </location>
</feature>
<evidence type="ECO:0000313" key="3">
    <source>
        <dbReference type="EMBL" id="PIL32482.1"/>
    </source>
</evidence>
<evidence type="ECO:0000259" key="2">
    <source>
        <dbReference type="Pfam" id="PF17667"/>
    </source>
</evidence>
<dbReference type="EMBL" id="AYKW01000010">
    <property type="protein sequence ID" value="PIL32482.1"/>
    <property type="molecule type" value="Genomic_DNA"/>
</dbReference>
<dbReference type="Proteomes" id="UP000230002">
    <property type="component" value="Unassembled WGS sequence"/>
</dbReference>
<gene>
    <name evidence="3" type="ORF">GSI_05185</name>
</gene>